<organism evidence="2 3">
    <name type="scientific">Gossypium barbadense</name>
    <name type="common">Sea Island cotton</name>
    <name type="synonym">Hibiscus barbadensis</name>
    <dbReference type="NCBI Taxonomy" id="3634"/>
    <lineage>
        <taxon>Eukaryota</taxon>
        <taxon>Viridiplantae</taxon>
        <taxon>Streptophyta</taxon>
        <taxon>Embryophyta</taxon>
        <taxon>Tracheophyta</taxon>
        <taxon>Spermatophyta</taxon>
        <taxon>Magnoliopsida</taxon>
        <taxon>eudicotyledons</taxon>
        <taxon>Gunneridae</taxon>
        <taxon>Pentapetalae</taxon>
        <taxon>rosids</taxon>
        <taxon>malvids</taxon>
        <taxon>Malvales</taxon>
        <taxon>Malvaceae</taxon>
        <taxon>Malvoideae</taxon>
        <taxon>Gossypium</taxon>
    </lineage>
</organism>
<dbReference type="AlphaFoldDB" id="A0A2P5YFY7"/>
<gene>
    <name evidence="2" type="ORF">GOBAR_AA06064</name>
</gene>
<evidence type="ECO:0000259" key="1">
    <source>
        <dbReference type="Pfam" id="PF14392"/>
    </source>
</evidence>
<feature type="domain" description="Zinc knuckle CX2CX4HX4C" evidence="1">
    <location>
        <begin position="107"/>
        <end position="153"/>
    </location>
</feature>
<accession>A0A2P5YFY7</accession>
<protein>
    <recommendedName>
        <fullName evidence="1">Zinc knuckle CX2CX4HX4C domain-containing protein</fullName>
    </recommendedName>
</protein>
<reference evidence="2 3" key="1">
    <citation type="submission" date="2015-01" db="EMBL/GenBank/DDBJ databases">
        <title>Genome of allotetraploid Gossypium barbadense reveals genomic plasticity and fiber elongation in cotton evolution.</title>
        <authorList>
            <person name="Chen X."/>
            <person name="Liu X."/>
            <person name="Zhao B."/>
            <person name="Zheng H."/>
            <person name="Hu Y."/>
            <person name="Lu G."/>
            <person name="Yang C."/>
            <person name="Chen J."/>
            <person name="Shan C."/>
            <person name="Zhang L."/>
            <person name="Zhou Y."/>
            <person name="Wang L."/>
            <person name="Guo W."/>
            <person name="Bai Y."/>
            <person name="Ruan J."/>
            <person name="Shangguan X."/>
            <person name="Mao Y."/>
            <person name="Jiang J."/>
            <person name="Zhu Y."/>
            <person name="Lei J."/>
            <person name="Kang H."/>
            <person name="Chen S."/>
            <person name="He X."/>
            <person name="Wang R."/>
            <person name="Wang Y."/>
            <person name="Chen J."/>
            <person name="Wang L."/>
            <person name="Yu S."/>
            <person name="Wang B."/>
            <person name="Wei J."/>
            <person name="Song S."/>
            <person name="Lu X."/>
            <person name="Gao Z."/>
            <person name="Gu W."/>
            <person name="Deng X."/>
            <person name="Ma D."/>
            <person name="Wang S."/>
            <person name="Liang W."/>
            <person name="Fang L."/>
            <person name="Cai C."/>
            <person name="Zhu X."/>
            <person name="Zhou B."/>
            <person name="Zhang Y."/>
            <person name="Chen Z."/>
            <person name="Xu S."/>
            <person name="Zhu R."/>
            <person name="Wang S."/>
            <person name="Zhang T."/>
            <person name="Zhao G."/>
        </authorList>
    </citation>
    <scope>NUCLEOTIDE SEQUENCE [LARGE SCALE GENOMIC DNA]</scope>
    <source>
        <strain evidence="3">cv. Xinhai21</strain>
        <tissue evidence="2">Leaf</tissue>
    </source>
</reference>
<evidence type="ECO:0000313" key="2">
    <source>
        <dbReference type="EMBL" id="PPS14507.1"/>
    </source>
</evidence>
<dbReference type="InterPro" id="IPR040256">
    <property type="entry name" value="At4g02000-like"/>
</dbReference>
<dbReference type="Pfam" id="PF14392">
    <property type="entry name" value="zf-CCHC_4"/>
    <property type="match status" value="1"/>
</dbReference>
<dbReference type="Proteomes" id="UP000239757">
    <property type="component" value="Unassembled WGS sequence"/>
</dbReference>
<dbReference type="PANTHER" id="PTHR31286:SF153">
    <property type="entry name" value="DUF4283 DOMAIN PROTEIN"/>
    <property type="match status" value="1"/>
</dbReference>
<sequence length="179" mass="20800">MEDSIAGLSLDDEEEEVIQLEVDEASKEISYANCLVGRFLTSSVGEDPIAVQLNWVEYWVLIYDFPLGFMAESVAQQLGNFIGEFCEYDTVAVQLGYKRIMRIRVRVDVRKPLKRKKRIALKNGESIYVRFEYEKLTLFCFLCGRLGYGESFYPVRVTQPQSENIFNWDISLRALLRRN</sequence>
<name>A0A2P5YFY7_GOSBA</name>
<proteinExistence type="predicted"/>
<evidence type="ECO:0000313" key="3">
    <source>
        <dbReference type="Proteomes" id="UP000239757"/>
    </source>
</evidence>
<dbReference type="InterPro" id="IPR025836">
    <property type="entry name" value="Zn_knuckle_CX2CX4HX4C"/>
</dbReference>
<dbReference type="EMBL" id="KZ663247">
    <property type="protein sequence ID" value="PPS14507.1"/>
    <property type="molecule type" value="Genomic_DNA"/>
</dbReference>
<dbReference type="OrthoDB" id="1000626at2759"/>
<dbReference type="PANTHER" id="PTHR31286">
    <property type="entry name" value="GLYCINE-RICH CELL WALL STRUCTURAL PROTEIN 1.8-LIKE"/>
    <property type="match status" value="1"/>
</dbReference>